<keyword evidence="3" id="KW-0235">DNA replication</keyword>
<evidence type="ECO:0000256" key="3">
    <source>
        <dbReference type="HAMAP-Rule" id="MF_00317"/>
    </source>
</evidence>
<accession>A0A520KID9</accession>
<comment type="similarity">
    <text evidence="1 3">Belongs to the PCNA family.</text>
</comment>
<name>A0A520KID9_9CREN</name>
<dbReference type="GO" id="GO:0006272">
    <property type="term" value="P:leading strand elongation"/>
    <property type="evidence" value="ECO:0007669"/>
    <property type="project" value="TreeGrafter"/>
</dbReference>
<comment type="function">
    <text evidence="3">Sliding clamp subunit that acts as a moving platform for DNA processing. Responsible for tethering the catalytic subunit of DNA polymerase and other proteins to DNA during high-speed replication.</text>
</comment>
<evidence type="ECO:0000313" key="6">
    <source>
        <dbReference type="EMBL" id="RZN60278.1"/>
    </source>
</evidence>
<dbReference type="GO" id="GO:0030337">
    <property type="term" value="F:DNA polymerase processivity factor activity"/>
    <property type="evidence" value="ECO:0007669"/>
    <property type="project" value="UniProtKB-UniRule"/>
</dbReference>
<feature type="domain" description="Proliferating cell nuclear antigen PCNA C-terminal" evidence="5">
    <location>
        <begin position="125"/>
        <end position="234"/>
    </location>
</feature>
<comment type="caution">
    <text evidence="6">The sequence shown here is derived from an EMBL/GenBank/DDBJ whole genome shotgun (WGS) entry which is preliminary data.</text>
</comment>
<evidence type="ECO:0000256" key="1">
    <source>
        <dbReference type="ARBA" id="ARBA00010462"/>
    </source>
</evidence>
<evidence type="ECO:0000259" key="4">
    <source>
        <dbReference type="Pfam" id="PF00705"/>
    </source>
</evidence>
<dbReference type="InterPro" id="IPR000730">
    <property type="entry name" value="Pr_cel_nuc_antig"/>
</dbReference>
<dbReference type="GO" id="GO:0003677">
    <property type="term" value="F:DNA binding"/>
    <property type="evidence" value="ECO:0007669"/>
    <property type="project" value="UniProtKB-UniRule"/>
</dbReference>
<dbReference type="Gene3D" id="3.70.10.10">
    <property type="match status" value="1"/>
</dbReference>
<dbReference type="InterPro" id="IPR022648">
    <property type="entry name" value="Pr_cel_nuc_antig_N"/>
</dbReference>
<dbReference type="InterPro" id="IPR022649">
    <property type="entry name" value="Pr_cel_nuc_antig_C"/>
</dbReference>
<dbReference type="PANTHER" id="PTHR11352">
    <property type="entry name" value="PROLIFERATING CELL NUCLEAR ANTIGEN"/>
    <property type="match status" value="1"/>
</dbReference>
<dbReference type="Proteomes" id="UP000316217">
    <property type="component" value="Unassembled WGS sequence"/>
</dbReference>
<dbReference type="AlphaFoldDB" id="A0A520KID9"/>
<dbReference type="EMBL" id="RXII01000092">
    <property type="protein sequence ID" value="RZN60278.1"/>
    <property type="molecule type" value="Genomic_DNA"/>
</dbReference>
<dbReference type="InterPro" id="IPR046938">
    <property type="entry name" value="DNA_clamp_sf"/>
</dbReference>
<protein>
    <recommendedName>
        <fullName evidence="3">DNA polymerase sliding clamp</fullName>
    </recommendedName>
    <alternativeName>
        <fullName evidence="3">Proliferating cell nuclear antigen homolog</fullName>
        <shortName evidence="3">PCNA</shortName>
    </alternativeName>
</protein>
<reference evidence="6 7" key="1">
    <citation type="journal article" date="2019" name="Nat. Microbiol.">
        <title>Wide diversity of methane and short-chain alkane metabolisms in uncultured archaea.</title>
        <authorList>
            <person name="Borrel G."/>
            <person name="Adam P.S."/>
            <person name="McKay L.J."/>
            <person name="Chen L.X."/>
            <person name="Sierra-Garcia I.N."/>
            <person name="Sieber C.M."/>
            <person name="Letourneur Q."/>
            <person name="Ghozlane A."/>
            <person name="Andersen G.L."/>
            <person name="Li W.J."/>
            <person name="Hallam S.J."/>
            <person name="Muyzer G."/>
            <person name="de Oliveira V.M."/>
            <person name="Inskeep W.P."/>
            <person name="Banfield J.F."/>
            <person name="Gribaldo S."/>
        </authorList>
    </citation>
    <scope>NUCLEOTIDE SEQUENCE [LARGE SCALE GENOMIC DNA]</scope>
    <source>
        <strain evidence="6">NM4</strain>
    </source>
</reference>
<evidence type="ECO:0000259" key="5">
    <source>
        <dbReference type="Pfam" id="PF02747"/>
    </source>
</evidence>
<evidence type="ECO:0000313" key="7">
    <source>
        <dbReference type="Proteomes" id="UP000316217"/>
    </source>
</evidence>
<dbReference type="HAMAP" id="MF_00317">
    <property type="entry name" value="DNApol_clamp_arch"/>
    <property type="match status" value="1"/>
</dbReference>
<dbReference type="Pfam" id="PF00705">
    <property type="entry name" value="PCNA_N"/>
    <property type="match status" value="1"/>
</dbReference>
<sequence>MMRVVFDDAKSLKGIVSAISAIVDEATIKLSPKEGLVLSALEPAKTAMVQLMLPRDLFSAFEVENEGFYSINFKELERTLKRVKGESSVELRFEESRFVIRTVGEYKKSFKLPLLAGEPFEVKSPKVDFKAGIRMESKRFPEIISDIELMGTDVQISIDSEKAEFRVQSDRGEAEITLSRDDPVVMDIWSTEPSKSTYSISYLDRMSEPAKIASELRMEIATDKPMKLFYPLGGIPDAGITYYLAHISVR</sequence>
<keyword evidence="2 3" id="KW-0238">DNA-binding</keyword>
<dbReference type="PANTHER" id="PTHR11352:SF0">
    <property type="entry name" value="PROLIFERATING CELL NUCLEAR ANTIGEN"/>
    <property type="match status" value="1"/>
</dbReference>
<comment type="subunit">
    <text evidence="3">Homotrimer. The subunits circularize to form a toroid; DNA passes through its center. Replication factor C (RFC) is required to load the toroid on the DNA.</text>
</comment>
<organism evidence="6 7">
    <name type="scientific">Candidatus Methanodesulfokora washburnensis</name>
    <dbReference type="NCBI Taxonomy" id="2478471"/>
    <lineage>
        <taxon>Archaea</taxon>
        <taxon>Thermoproteota</taxon>
        <taxon>Candidatus Korarchaeia</taxon>
        <taxon>Candidatus Korarchaeia incertae sedis</taxon>
        <taxon>Candidatus Methanodesulfokora</taxon>
    </lineage>
</organism>
<dbReference type="GO" id="GO:0006275">
    <property type="term" value="P:regulation of DNA replication"/>
    <property type="evidence" value="ECO:0007669"/>
    <property type="project" value="UniProtKB-UniRule"/>
</dbReference>
<dbReference type="Pfam" id="PF02747">
    <property type="entry name" value="PCNA_C"/>
    <property type="match status" value="1"/>
</dbReference>
<feature type="domain" description="Proliferating cell nuclear antigen PCNA N-terminal" evidence="4">
    <location>
        <begin position="1"/>
        <end position="104"/>
    </location>
</feature>
<evidence type="ECO:0000256" key="2">
    <source>
        <dbReference type="ARBA" id="ARBA00023125"/>
    </source>
</evidence>
<proteinExistence type="inferred from homology"/>
<dbReference type="SUPFAM" id="SSF55979">
    <property type="entry name" value="DNA clamp"/>
    <property type="match status" value="2"/>
</dbReference>
<dbReference type="CDD" id="cd00577">
    <property type="entry name" value="PCNA"/>
    <property type="match status" value="1"/>
</dbReference>
<gene>
    <name evidence="3" type="primary">pcn</name>
    <name evidence="6" type="ORF">EF810_06030</name>
</gene>